<dbReference type="Pfam" id="PF03401">
    <property type="entry name" value="TctC"/>
    <property type="match status" value="1"/>
</dbReference>
<evidence type="ECO:0000313" key="3">
    <source>
        <dbReference type="Proteomes" id="UP000005808"/>
    </source>
</evidence>
<gene>
    <name evidence="2" type="ORF">OR16_23528</name>
</gene>
<evidence type="ECO:0000256" key="1">
    <source>
        <dbReference type="ARBA" id="ARBA00006987"/>
    </source>
</evidence>
<reference evidence="2 3" key="1">
    <citation type="journal article" date="2012" name="J. Bacteriol.">
        <title>De Novo Genome Project of Cupriavidus basilensis OR16.</title>
        <authorList>
            <person name="Cserhati M."/>
            <person name="Kriszt B."/>
            <person name="Szoboszlay S."/>
            <person name="Toth A."/>
            <person name="Szabo I."/>
            <person name="Tancsics A."/>
            <person name="Nagy I."/>
            <person name="Horvath B."/>
            <person name="Nagy I."/>
            <person name="Kukolya J."/>
        </authorList>
    </citation>
    <scope>NUCLEOTIDE SEQUENCE [LARGE SCALE GENOMIC DNA]</scope>
    <source>
        <strain evidence="2 3">OR16</strain>
    </source>
</reference>
<dbReference type="Gene3D" id="3.40.190.150">
    <property type="entry name" value="Bordetella uptake gene, domain 1"/>
    <property type="match status" value="1"/>
</dbReference>
<dbReference type="PANTHER" id="PTHR42928">
    <property type="entry name" value="TRICARBOXYLATE-BINDING PROTEIN"/>
    <property type="match status" value="1"/>
</dbReference>
<protein>
    <submittedName>
        <fullName evidence="2">Extra-cytoplasmic solute receptor</fullName>
    </submittedName>
</protein>
<dbReference type="PIRSF" id="PIRSF017082">
    <property type="entry name" value="YflP"/>
    <property type="match status" value="1"/>
</dbReference>
<dbReference type="CDD" id="cd13578">
    <property type="entry name" value="PBP2_Bug27"/>
    <property type="match status" value="1"/>
</dbReference>
<comment type="caution">
    <text evidence="2">The sequence shown here is derived from an EMBL/GenBank/DDBJ whole genome shotgun (WGS) entry which is preliminary data.</text>
</comment>
<dbReference type="Proteomes" id="UP000005808">
    <property type="component" value="Unassembled WGS sequence"/>
</dbReference>
<dbReference type="Gene3D" id="3.40.190.10">
    <property type="entry name" value="Periplasmic binding protein-like II"/>
    <property type="match status" value="1"/>
</dbReference>
<dbReference type="InterPro" id="IPR042100">
    <property type="entry name" value="Bug_dom1"/>
</dbReference>
<proteinExistence type="inferred from homology"/>
<dbReference type="AlphaFoldDB" id="H1S9H9"/>
<dbReference type="PATRIC" id="fig|1127483.3.peg.4702"/>
<keyword evidence="2" id="KW-0675">Receptor</keyword>
<dbReference type="PANTHER" id="PTHR42928:SF5">
    <property type="entry name" value="BLR1237 PROTEIN"/>
    <property type="match status" value="1"/>
</dbReference>
<name>H1S9H9_9BURK</name>
<evidence type="ECO:0000313" key="2">
    <source>
        <dbReference type="EMBL" id="EHP40903.1"/>
    </source>
</evidence>
<accession>H1S9H9</accession>
<comment type="similarity">
    <text evidence="1">Belongs to the UPF0065 (bug) family.</text>
</comment>
<organism evidence="2 3">
    <name type="scientific">Cupriavidus basilensis OR16</name>
    <dbReference type="NCBI Taxonomy" id="1127483"/>
    <lineage>
        <taxon>Bacteria</taxon>
        <taxon>Pseudomonadati</taxon>
        <taxon>Pseudomonadota</taxon>
        <taxon>Betaproteobacteria</taxon>
        <taxon>Burkholderiales</taxon>
        <taxon>Burkholderiaceae</taxon>
        <taxon>Cupriavidus</taxon>
    </lineage>
</organism>
<dbReference type="EMBL" id="AHJE01000057">
    <property type="protein sequence ID" value="EHP40903.1"/>
    <property type="molecule type" value="Genomic_DNA"/>
</dbReference>
<dbReference type="InterPro" id="IPR005064">
    <property type="entry name" value="BUG"/>
</dbReference>
<sequence length="364" mass="37928">MTVFALNLGSSISDGQGKKWHLSHQKTQTETQVPNSFPLFNRALATLAIPLAAMGALAPAANAAAFPEKPIRLVVPFAPGGGTDLIARTMGVTMSQDLGQPVIIDNKPGGGTIIGSDTVAKSAPDGYTMVMATFAHAVNPSIHAKLPYATDKAFAPVMLVGQSPNVLVVRPDSPYKTVQDLIAAAKAKPGKISFASQGPGTSAHLAGELFKSLAKVDLNHIPYRGAGPAITDLLGGQVDVMFATASAVGTLLENGKLRAIAVTTAKRSASPGLAKVPTIAESGVPGYVAESWYGLFVPAGTPAPVIARLNAAARKAVQTEAFRKRAETEGLEVSAGTPEEFGRYVRAEEVRWSRVVKEARITAE</sequence>
<dbReference type="SUPFAM" id="SSF53850">
    <property type="entry name" value="Periplasmic binding protein-like II"/>
    <property type="match status" value="1"/>
</dbReference>